<dbReference type="GO" id="GO:0004497">
    <property type="term" value="F:monooxygenase activity"/>
    <property type="evidence" value="ECO:0007669"/>
    <property type="project" value="UniProtKB-KW"/>
</dbReference>
<evidence type="ECO:0008006" key="9">
    <source>
        <dbReference type="Google" id="ProtNLM"/>
    </source>
</evidence>
<reference evidence="7" key="1">
    <citation type="journal article" date="2018" name="DNA Res.">
        <title>Multiple hybrid de novo genome assembly of finger millet, an orphan allotetraploid crop.</title>
        <authorList>
            <person name="Hatakeyama M."/>
            <person name="Aluri S."/>
            <person name="Balachadran M.T."/>
            <person name="Sivarajan S.R."/>
            <person name="Patrignani A."/>
            <person name="Gruter S."/>
            <person name="Poveda L."/>
            <person name="Shimizu-Inatsugi R."/>
            <person name="Baeten J."/>
            <person name="Francoijs K.J."/>
            <person name="Nataraja K.N."/>
            <person name="Reddy Y.A.N."/>
            <person name="Phadnis S."/>
            <person name="Ravikumar R.L."/>
            <person name="Schlapbach R."/>
            <person name="Sreeman S.M."/>
            <person name="Shimizu K.K."/>
        </authorList>
    </citation>
    <scope>NUCLEOTIDE SEQUENCE</scope>
</reference>
<dbReference type="GO" id="GO:0016705">
    <property type="term" value="F:oxidoreductase activity, acting on paired donors, with incorporation or reduction of molecular oxygen"/>
    <property type="evidence" value="ECO:0007669"/>
    <property type="project" value="InterPro"/>
</dbReference>
<name>A0AAV5F9B9_ELECO</name>
<comment type="similarity">
    <text evidence="1 5">Belongs to the cytochrome P450 family.</text>
</comment>
<comment type="caution">
    <text evidence="7">The sequence shown here is derived from an EMBL/GenBank/DDBJ whole genome shotgun (WGS) entry which is preliminary data.</text>
</comment>
<dbReference type="CDD" id="cd11072">
    <property type="entry name" value="CYP71-like"/>
    <property type="match status" value="1"/>
</dbReference>
<evidence type="ECO:0000256" key="6">
    <source>
        <dbReference type="SAM" id="Phobius"/>
    </source>
</evidence>
<reference evidence="7" key="2">
    <citation type="submission" date="2021-12" db="EMBL/GenBank/DDBJ databases">
        <title>Resequencing data analysis of finger millet.</title>
        <authorList>
            <person name="Hatakeyama M."/>
            <person name="Aluri S."/>
            <person name="Balachadran M.T."/>
            <person name="Sivarajan S.R."/>
            <person name="Poveda L."/>
            <person name="Shimizu-Inatsugi R."/>
            <person name="Schlapbach R."/>
            <person name="Sreeman S.M."/>
            <person name="Shimizu K.K."/>
        </authorList>
    </citation>
    <scope>NUCLEOTIDE SEQUENCE</scope>
</reference>
<dbReference type="Pfam" id="PF00067">
    <property type="entry name" value="p450"/>
    <property type="match status" value="1"/>
</dbReference>
<evidence type="ECO:0000256" key="4">
    <source>
        <dbReference type="PIRSR" id="PIRSR602401-1"/>
    </source>
</evidence>
<evidence type="ECO:0000256" key="5">
    <source>
        <dbReference type="RuleBase" id="RU000461"/>
    </source>
</evidence>
<feature type="transmembrane region" description="Helical" evidence="6">
    <location>
        <begin position="6"/>
        <end position="27"/>
    </location>
</feature>
<proteinExistence type="inferred from homology"/>
<gene>
    <name evidence="7" type="primary">gb20739</name>
    <name evidence="7" type="ORF">PR202_gb20739</name>
</gene>
<dbReference type="AlphaFoldDB" id="A0AAV5F9B9"/>
<dbReference type="PRINTS" id="PR00463">
    <property type="entry name" value="EP450I"/>
</dbReference>
<accession>A0AAV5F9B9</accession>
<dbReference type="PROSITE" id="PS00086">
    <property type="entry name" value="CYTOCHROME_P450"/>
    <property type="match status" value="1"/>
</dbReference>
<keyword evidence="3 4" id="KW-0408">Iron</keyword>
<dbReference type="EMBL" id="BQKI01000084">
    <property type="protein sequence ID" value="GJN32248.1"/>
    <property type="molecule type" value="Genomic_DNA"/>
</dbReference>
<evidence type="ECO:0000256" key="3">
    <source>
        <dbReference type="ARBA" id="ARBA00023004"/>
    </source>
</evidence>
<dbReference type="InterPro" id="IPR002401">
    <property type="entry name" value="Cyt_P450_E_grp-I"/>
</dbReference>
<comment type="cofactor">
    <cofactor evidence="4">
        <name>heme</name>
        <dbReference type="ChEBI" id="CHEBI:30413"/>
    </cofactor>
</comment>
<keyword evidence="6" id="KW-0472">Membrane</keyword>
<sequence>MASVQLDSSLVYVILFVLSSILIVRSLRSSRKDGLRPHLPSPPALPILGNLHQLGRGHHHRKLQALARQYGPLFLLRLGSMRALVVSSAAMAEEVLKTQDHIFCGRPRQYTARAISYNFRDIGFSPYGDRWRQLRRIAVVHLLSLKRVDSFRALREQEVALLVARIHEDRTQGHKHHQHQAVNVSQLIIGLTFNVISKSAFGNRLGGTDPGTVREMLEEVTVLLETIAVSDLFPQFGWVDWLTGLDSRIETTATKLDAIFERVLQEHEKSSENGVESGDLVDDLLTVAKEGGEGFKLDRTDVKGLILDLFVAGIDTTSKAILWAMAELVKNPNEMEKVQAEVRQVVGAQGVLEQQLGKMSRLQAAMKEAMRLHPPVPLLIPHEVIRDTKLHVYHIPAQTRVIVNAWAIGRDSESWENAEEFLPERFMHNNIFDYSGKDIRFIPFSAGRRGCPGIAFATRLAELALANLLYHFNWELPEGQDVESFEVVESNGLSPSLKSDLILVPKQMQA</sequence>
<dbReference type="PANTHER" id="PTHR47955">
    <property type="entry name" value="CYTOCHROME P450 FAMILY 71 PROTEIN"/>
    <property type="match status" value="1"/>
</dbReference>
<keyword evidence="8" id="KW-1185">Reference proteome</keyword>
<dbReference type="InterPro" id="IPR001128">
    <property type="entry name" value="Cyt_P450"/>
</dbReference>
<organism evidence="7 8">
    <name type="scientific">Eleusine coracana subsp. coracana</name>
    <dbReference type="NCBI Taxonomy" id="191504"/>
    <lineage>
        <taxon>Eukaryota</taxon>
        <taxon>Viridiplantae</taxon>
        <taxon>Streptophyta</taxon>
        <taxon>Embryophyta</taxon>
        <taxon>Tracheophyta</taxon>
        <taxon>Spermatophyta</taxon>
        <taxon>Magnoliopsida</taxon>
        <taxon>Liliopsida</taxon>
        <taxon>Poales</taxon>
        <taxon>Poaceae</taxon>
        <taxon>PACMAD clade</taxon>
        <taxon>Chloridoideae</taxon>
        <taxon>Cynodonteae</taxon>
        <taxon>Eleusininae</taxon>
        <taxon>Eleusine</taxon>
    </lineage>
</organism>
<keyword evidence="6" id="KW-1133">Transmembrane helix</keyword>
<dbReference type="PRINTS" id="PR00385">
    <property type="entry name" value="P450"/>
</dbReference>
<evidence type="ECO:0000313" key="8">
    <source>
        <dbReference type="Proteomes" id="UP001054889"/>
    </source>
</evidence>
<keyword evidence="5" id="KW-0503">Monooxygenase</keyword>
<evidence type="ECO:0000256" key="1">
    <source>
        <dbReference type="ARBA" id="ARBA00010617"/>
    </source>
</evidence>
<protein>
    <recommendedName>
        <fullName evidence="9">Cytochrome P450 71A1</fullName>
    </recommendedName>
</protein>
<evidence type="ECO:0000313" key="7">
    <source>
        <dbReference type="EMBL" id="GJN32248.1"/>
    </source>
</evidence>
<dbReference type="GO" id="GO:0005506">
    <property type="term" value="F:iron ion binding"/>
    <property type="evidence" value="ECO:0007669"/>
    <property type="project" value="InterPro"/>
</dbReference>
<dbReference type="InterPro" id="IPR017972">
    <property type="entry name" value="Cyt_P450_CS"/>
</dbReference>
<keyword evidence="2 4" id="KW-0479">Metal-binding</keyword>
<keyword evidence="6" id="KW-0812">Transmembrane</keyword>
<dbReference type="InterPro" id="IPR036396">
    <property type="entry name" value="Cyt_P450_sf"/>
</dbReference>
<dbReference type="PANTHER" id="PTHR47955:SF15">
    <property type="entry name" value="CYTOCHROME P450 71A2-LIKE"/>
    <property type="match status" value="1"/>
</dbReference>
<feature type="binding site" description="axial binding residue" evidence="4">
    <location>
        <position position="451"/>
    </location>
    <ligand>
        <name>heme</name>
        <dbReference type="ChEBI" id="CHEBI:30413"/>
    </ligand>
    <ligandPart>
        <name>Fe</name>
        <dbReference type="ChEBI" id="CHEBI:18248"/>
    </ligandPart>
</feature>
<keyword evidence="5" id="KW-0560">Oxidoreductase</keyword>
<keyword evidence="4 5" id="KW-0349">Heme</keyword>
<dbReference type="SUPFAM" id="SSF48264">
    <property type="entry name" value="Cytochrome P450"/>
    <property type="match status" value="1"/>
</dbReference>
<dbReference type="Gene3D" id="1.10.630.10">
    <property type="entry name" value="Cytochrome P450"/>
    <property type="match status" value="1"/>
</dbReference>
<dbReference type="Proteomes" id="UP001054889">
    <property type="component" value="Unassembled WGS sequence"/>
</dbReference>
<dbReference type="FunFam" id="1.10.630.10:FF:000011">
    <property type="entry name" value="Cytochrome P450 83B1"/>
    <property type="match status" value="1"/>
</dbReference>
<dbReference type="GO" id="GO:0020037">
    <property type="term" value="F:heme binding"/>
    <property type="evidence" value="ECO:0007669"/>
    <property type="project" value="InterPro"/>
</dbReference>
<evidence type="ECO:0000256" key="2">
    <source>
        <dbReference type="ARBA" id="ARBA00022723"/>
    </source>
</evidence>